<dbReference type="EMBL" id="BLLG01000006">
    <property type="protein sequence ID" value="GFH36544.1"/>
    <property type="molecule type" value="Genomic_DNA"/>
</dbReference>
<evidence type="ECO:0000256" key="2">
    <source>
        <dbReference type="SAM" id="Phobius"/>
    </source>
</evidence>
<organism evidence="3 4">
    <name type="scientific">Streptomyces pacificus</name>
    <dbReference type="NCBI Taxonomy" id="2705029"/>
    <lineage>
        <taxon>Bacteria</taxon>
        <taxon>Bacillati</taxon>
        <taxon>Actinomycetota</taxon>
        <taxon>Actinomycetes</taxon>
        <taxon>Kitasatosporales</taxon>
        <taxon>Streptomycetaceae</taxon>
        <taxon>Streptomyces</taxon>
    </lineage>
</organism>
<proteinExistence type="predicted"/>
<sequence>MIPPEDFGAVVHLDLRAGAAELDSAPALRGKVARQLGRAGLPEPDHPLFLVVDTPAGLTDHRRQYELLTAYRAPGEVRMLVLLVGSAPGSYAGEDEAFQPDRRLIRPSVLRASGVAVLWAGDLRSARTALEQLPADDPDALAVLVDVLSVPDVFLRVLQDARALPDAVAALGVRLLEQDLPPDVRERAWRDALTRFAGVDREPAAPAPGAVLSGAELPDPLRGLVAGRGGREVHHRIPGGPADRAYHDTARALEQAEQDAAALRSLPGLLGRTRRAAMEDHLDEAHRAVDAYRELVAAALRSDGGSDAVPSAAESASRLAALGLHVPAAAGVGDRIGEGLREYAVGLLDRGLALRAVAQRFTALAGQVEPVPGSTLLPRLAVHPAGRAPGRVAARPADPVPPRAAGATAAAALAGLLGGVWQGFAAALALLVPVLFAVAALCGASRLRDGSAPRSAGRALRGPAVAAVCGAAAGVAVAFAVGAPPWVGLAGLLVAAGVTVECVRRLWRAAAGAWVGGQGAAELREALDGLDGLLARLVREHWAAEERLYCADAARSVAGMLRATAAAAEAEALPEPKRGDRAVSEPWADDDWLTSASALEAGDMGYADDADGADDAWALAFAADEASGGAAEGPSVPRPAARAEPWDQGPARVPRWLHRETGEGGPDLVATLAGDLTDAVLVAMDSYWGAVERGQAGALAHALRTEERVRDLLSAARAHLRRNGVLAAPPFAAPHRSRAGSASLLGTDPHRVAGLVGADAARGAVVQLSSPEQGALLSRDPSAAIWLRFAPDAVRGEVETQWRTNGSGQVEDPLWTSTGRYAGLIRLTPLRMGVVDTVRPRHTDGEDPDSHAWEDADAW</sequence>
<dbReference type="RefSeq" id="WP_173264383.1">
    <property type="nucleotide sequence ID" value="NZ_BLLG01000006.1"/>
</dbReference>
<name>A0A6A0AX55_9ACTN</name>
<dbReference type="Proteomes" id="UP000484988">
    <property type="component" value="Unassembled WGS sequence"/>
</dbReference>
<feature type="region of interest" description="Disordered" evidence="1">
    <location>
        <begin position="628"/>
        <end position="649"/>
    </location>
</feature>
<feature type="region of interest" description="Disordered" evidence="1">
    <location>
        <begin position="839"/>
        <end position="859"/>
    </location>
</feature>
<gene>
    <name evidence="3" type="ORF">SCWH03_27730</name>
</gene>
<evidence type="ECO:0000313" key="4">
    <source>
        <dbReference type="Proteomes" id="UP000484988"/>
    </source>
</evidence>
<keyword evidence="2" id="KW-0812">Transmembrane</keyword>
<feature type="transmembrane region" description="Helical" evidence="2">
    <location>
        <begin position="459"/>
        <end position="480"/>
    </location>
</feature>
<reference evidence="3 4" key="1">
    <citation type="submission" date="2020-02" db="EMBL/GenBank/DDBJ databases">
        <title>Whole Genome Shotgun Sequence of Streptomyces sp. strain CWH03.</title>
        <authorList>
            <person name="Dohra H."/>
            <person name="Kodani S."/>
            <person name="Yamamura H."/>
        </authorList>
    </citation>
    <scope>NUCLEOTIDE SEQUENCE [LARGE SCALE GENOMIC DNA]</scope>
    <source>
        <strain evidence="3 4">CWH03</strain>
    </source>
</reference>
<feature type="transmembrane region" description="Helical" evidence="2">
    <location>
        <begin position="424"/>
        <end position="447"/>
    </location>
</feature>
<accession>A0A6A0AX55</accession>
<protein>
    <submittedName>
        <fullName evidence="3">Uncharacterized protein</fullName>
    </submittedName>
</protein>
<dbReference type="AlphaFoldDB" id="A0A6A0AX55"/>
<keyword evidence="2" id="KW-0472">Membrane</keyword>
<comment type="caution">
    <text evidence="3">The sequence shown here is derived from an EMBL/GenBank/DDBJ whole genome shotgun (WGS) entry which is preliminary data.</text>
</comment>
<keyword evidence="2" id="KW-1133">Transmembrane helix</keyword>
<evidence type="ECO:0000256" key="1">
    <source>
        <dbReference type="SAM" id="MobiDB-lite"/>
    </source>
</evidence>
<keyword evidence="4" id="KW-1185">Reference proteome</keyword>
<evidence type="ECO:0000313" key="3">
    <source>
        <dbReference type="EMBL" id="GFH36544.1"/>
    </source>
</evidence>